<dbReference type="InterPro" id="IPR012340">
    <property type="entry name" value="NA-bd_OB-fold"/>
</dbReference>
<protein>
    <submittedName>
        <fullName evidence="3">TRAM domain-containing protein</fullName>
    </submittedName>
</protein>
<sequence length="148" mass="16296">MAEIPDSLRSLFTGRIEEQDGRYLLEIPESEVENGAIDPSEPYRVAILREARTGTSQEGESSNQKQQSGSAEEQQFDGPPVEEGERRTVTIDDLGDQGDGIARVERGFVVIVPDVKPEDVVEIEIENVRENVAFAEVVEHKEATAASL</sequence>
<dbReference type="EMBL" id="CP058909">
    <property type="protein sequence ID" value="QLH82290.1"/>
    <property type="molecule type" value="Genomic_DNA"/>
</dbReference>
<dbReference type="RefSeq" id="WP_179922758.1">
    <property type="nucleotide sequence ID" value="NZ_CP058909.1"/>
</dbReference>
<organism evidence="3 4">
    <name type="scientific">Halosimplex pelagicum</name>
    <dbReference type="NCBI Taxonomy" id="869886"/>
    <lineage>
        <taxon>Archaea</taxon>
        <taxon>Methanobacteriati</taxon>
        <taxon>Methanobacteriota</taxon>
        <taxon>Stenosarchaea group</taxon>
        <taxon>Halobacteria</taxon>
        <taxon>Halobacteriales</taxon>
        <taxon>Haloarculaceae</taxon>
        <taxon>Halosimplex</taxon>
    </lineage>
</organism>
<proteinExistence type="predicted"/>
<dbReference type="OrthoDB" id="28569at2157"/>
<feature type="domain" description="TRAM" evidence="2">
    <location>
        <begin position="80"/>
        <end position="139"/>
    </location>
</feature>
<gene>
    <name evidence="3" type="ORF">HZS54_11995</name>
</gene>
<dbReference type="SUPFAM" id="SSF50249">
    <property type="entry name" value="Nucleic acid-binding proteins"/>
    <property type="match status" value="1"/>
</dbReference>
<evidence type="ECO:0000256" key="1">
    <source>
        <dbReference type="SAM" id="MobiDB-lite"/>
    </source>
</evidence>
<dbReference type="InterPro" id="IPR002792">
    <property type="entry name" value="TRAM_dom"/>
</dbReference>
<accession>A0A7D5T9X1</accession>
<evidence type="ECO:0000259" key="2">
    <source>
        <dbReference type="PROSITE" id="PS50926"/>
    </source>
</evidence>
<dbReference type="Proteomes" id="UP000509346">
    <property type="component" value="Chromosome"/>
</dbReference>
<feature type="region of interest" description="Disordered" evidence="1">
    <location>
        <begin position="27"/>
        <end position="97"/>
    </location>
</feature>
<dbReference type="KEGG" id="hpel:HZS54_11995"/>
<reference evidence="3 4" key="1">
    <citation type="submission" date="2020-07" db="EMBL/GenBank/DDBJ databases">
        <title>Halosimplex litoreum sp. nov. and Halosimplex rubrum sp. nov., isolated from different salt environments.</title>
        <authorList>
            <person name="Cui H."/>
        </authorList>
    </citation>
    <scope>NUCLEOTIDE SEQUENCE [LARGE SCALE GENOMIC DNA]</scope>
    <source>
        <strain evidence="3 4">R2</strain>
    </source>
</reference>
<dbReference type="AlphaFoldDB" id="A0A7D5T9X1"/>
<dbReference type="Pfam" id="PF01938">
    <property type="entry name" value="TRAM"/>
    <property type="match status" value="1"/>
</dbReference>
<feature type="compositionally biased region" description="Polar residues" evidence="1">
    <location>
        <begin position="53"/>
        <end position="73"/>
    </location>
</feature>
<evidence type="ECO:0000313" key="3">
    <source>
        <dbReference type="EMBL" id="QLH82290.1"/>
    </source>
</evidence>
<dbReference type="GeneID" id="56083322"/>
<keyword evidence="4" id="KW-1185">Reference proteome</keyword>
<dbReference type="PROSITE" id="PS50926">
    <property type="entry name" value="TRAM"/>
    <property type="match status" value="1"/>
</dbReference>
<dbReference type="Gene3D" id="2.40.50.140">
    <property type="entry name" value="Nucleic acid-binding proteins"/>
    <property type="match status" value="1"/>
</dbReference>
<name>A0A7D5T9X1_9EURY</name>
<evidence type="ECO:0000313" key="4">
    <source>
        <dbReference type="Proteomes" id="UP000509346"/>
    </source>
</evidence>